<gene>
    <name evidence="1" type="ORF">BpHYR1_016070</name>
</gene>
<sequence length="101" mass="11710">MKSCVSATTCGKQILHLISRLKQIMQKFLLRIFALIEYICVKNVKLNIGIAMYKDMSRICVYVTASLGYFVLKKNFQVSLLQKLVLKEKKRKYAEKNVQTC</sequence>
<reference evidence="1 2" key="1">
    <citation type="journal article" date="2018" name="Sci. Rep.">
        <title>Genomic signatures of local adaptation to the degree of environmental predictability in rotifers.</title>
        <authorList>
            <person name="Franch-Gras L."/>
            <person name="Hahn C."/>
            <person name="Garcia-Roger E.M."/>
            <person name="Carmona M.J."/>
            <person name="Serra M."/>
            <person name="Gomez A."/>
        </authorList>
    </citation>
    <scope>NUCLEOTIDE SEQUENCE [LARGE SCALE GENOMIC DNA]</scope>
    <source>
        <strain evidence="1">HYR1</strain>
    </source>
</reference>
<organism evidence="1 2">
    <name type="scientific">Brachionus plicatilis</name>
    <name type="common">Marine rotifer</name>
    <name type="synonym">Brachionus muelleri</name>
    <dbReference type="NCBI Taxonomy" id="10195"/>
    <lineage>
        <taxon>Eukaryota</taxon>
        <taxon>Metazoa</taxon>
        <taxon>Spiralia</taxon>
        <taxon>Gnathifera</taxon>
        <taxon>Rotifera</taxon>
        <taxon>Eurotatoria</taxon>
        <taxon>Monogononta</taxon>
        <taxon>Pseudotrocha</taxon>
        <taxon>Ploima</taxon>
        <taxon>Brachionidae</taxon>
        <taxon>Brachionus</taxon>
    </lineage>
</organism>
<dbReference type="Proteomes" id="UP000276133">
    <property type="component" value="Unassembled WGS sequence"/>
</dbReference>
<keyword evidence="2" id="KW-1185">Reference proteome</keyword>
<name>A0A3M7S9X2_BRAPC</name>
<dbReference type="AlphaFoldDB" id="A0A3M7S9X2"/>
<evidence type="ECO:0000313" key="2">
    <source>
        <dbReference type="Proteomes" id="UP000276133"/>
    </source>
</evidence>
<accession>A0A3M7S9X2</accession>
<dbReference type="EMBL" id="REGN01001790">
    <property type="protein sequence ID" value="RNA32509.1"/>
    <property type="molecule type" value="Genomic_DNA"/>
</dbReference>
<protein>
    <submittedName>
        <fullName evidence="1">Uncharacterized protein</fullName>
    </submittedName>
</protein>
<proteinExistence type="predicted"/>
<comment type="caution">
    <text evidence="1">The sequence shown here is derived from an EMBL/GenBank/DDBJ whole genome shotgun (WGS) entry which is preliminary data.</text>
</comment>
<evidence type="ECO:0000313" key="1">
    <source>
        <dbReference type="EMBL" id="RNA32509.1"/>
    </source>
</evidence>